<dbReference type="SMART" id="SM00354">
    <property type="entry name" value="HTH_LACI"/>
    <property type="match status" value="1"/>
</dbReference>
<dbReference type="CDD" id="cd01392">
    <property type="entry name" value="HTH_LacI"/>
    <property type="match status" value="1"/>
</dbReference>
<protein>
    <submittedName>
        <fullName evidence="5">LacI family transcriptional regulator</fullName>
    </submittedName>
</protein>
<dbReference type="InterPro" id="IPR000843">
    <property type="entry name" value="HTH_LacI"/>
</dbReference>
<accession>E8N0V0</accession>
<keyword evidence="1" id="KW-0805">Transcription regulation</keyword>
<dbReference type="InterPro" id="IPR046335">
    <property type="entry name" value="LacI/GalR-like_sensor"/>
</dbReference>
<evidence type="ECO:0000256" key="3">
    <source>
        <dbReference type="ARBA" id="ARBA00023163"/>
    </source>
</evidence>
<feature type="domain" description="HTH lacI-type" evidence="4">
    <location>
        <begin position="6"/>
        <end position="60"/>
    </location>
</feature>
<keyword evidence="6" id="KW-1185">Reference proteome</keyword>
<name>E8N0V0_ANATU</name>
<dbReference type="EMBL" id="AP012029">
    <property type="protein sequence ID" value="BAJ62495.1"/>
    <property type="molecule type" value="Genomic_DNA"/>
</dbReference>
<dbReference type="Gene3D" id="3.40.50.2300">
    <property type="match status" value="2"/>
</dbReference>
<dbReference type="eggNOG" id="COG1609">
    <property type="taxonomic scope" value="Bacteria"/>
</dbReference>
<dbReference type="PRINTS" id="PR00036">
    <property type="entry name" value="HTHLACI"/>
</dbReference>
<dbReference type="Proteomes" id="UP000008922">
    <property type="component" value="Chromosome"/>
</dbReference>
<keyword evidence="2" id="KW-0238">DNA-binding</keyword>
<dbReference type="AlphaFoldDB" id="E8N0V0"/>
<dbReference type="Pfam" id="PF00356">
    <property type="entry name" value="LacI"/>
    <property type="match status" value="1"/>
</dbReference>
<reference evidence="5 6" key="1">
    <citation type="submission" date="2010-12" db="EMBL/GenBank/DDBJ databases">
        <title>Whole genome sequence of Anaerolinea thermophila UNI-1.</title>
        <authorList>
            <person name="Narita-Yamada S."/>
            <person name="Kishi E."/>
            <person name="Watanabe Y."/>
            <person name="Takasaki K."/>
            <person name="Ankai A."/>
            <person name="Oguchi A."/>
            <person name="Fukui S."/>
            <person name="Takahashi M."/>
            <person name="Yashiro I."/>
            <person name="Hosoyama A."/>
            <person name="Sekiguchi Y."/>
            <person name="Hanada S."/>
            <person name="Fujita N."/>
        </authorList>
    </citation>
    <scope>NUCLEOTIDE SEQUENCE [LARGE SCALE GENOMIC DNA]</scope>
    <source>
        <strain evidence="6">DSM 14523 / JCM 11388 / NBRC 100420 / UNI-1</strain>
    </source>
</reference>
<dbReference type="OrthoDB" id="156657at2"/>
<keyword evidence="3" id="KW-0804">Transcription</keyword>
<dbReference type="PANTHER" id="PTHR30146">
    <property type="entry name" value="LACI-RELATED TRANSCRIPTIONAL REPRESSOR"/>
    <property type="match status" value="1"/>
</dbReference>
<dbReference type="GO" id="GO:0003700">
    <property type="term" value="F:DNA-binding transcription factor activity"/>
    <property type="evidence" value="ECO:0007669"/>
    <property type="project" value="TreeGrafter"/>
</dbReference>
<organism evidence="5 6">
    <name type="scientific">Anaerolinea thermophila (strain DSM 14523 / JCM 11388 / NBRC 100420 / UNI-1)</name>
    <dbReference type="NCBI Taxonomy" id="926569"/>
    <lineage>
        <taxon>Bacteria</taxon>
        <taxon>Bacillati</taxon>
        <taxon>Chloroflexota</taxon>
        <taxon>Anaerolineae</taxon>
        <taxon>Anaerolineales</taxon>
        <taxon>Anaerolineaceae</taxon>
        <taxon>Anaerolinea</taxon>
    </lineage>
</organism>
<evidence type="ECO:0000256" key="1">
    <source>
        <dbReference type="ARBA" id="ARBA00023015"/>
    </source>
</evidence>
<dbReference type="Gene3D" id="1.10.260.40">
    <property type="entry name" value="lambda repressor-like DNA-binding domains"/>
    <property type="match status" value="1"/>
</dbReference>
<dbReference type="GO" id="GO:0000976">
    <property type="term" value="F:transcription cis-regulatory region binding"/>
    <property type="evidence" value="ECO:0007669"/>
    <property type="project" value="TreeGrafter"/>
</dbReference>
<dbReference type="Pfam" id="PF13377">
    <property type="entry name" value="Peripla_BP_3"/>
    <property type="match status" value="1"/>
</dbReference>
<evidence type="ECO:0000313" key="6">
    <source>
        <dbReference type="Proteomes" id="UP000008922"/>
    </source>
</evidence>
<dbReference type="InParanoid" id="E8N0V0"/>
<evidence type="ECO:0000256" key="2">
    <source>
        <dbReference type="ARBA" id="ARBA00023125"/>
    </source>
</evidence>
<dbReference type="KEGG" id="atm:ANT_04610"/>
<dbReference type="PROSITE" id="PS00356">
    <property type="entry name" value="HTH_LACI_1"/>
    <property type="match status" value="1"/>
</dbReference>
<dbReference type="HOGENOM" id="CLU_037628_6_1_0"/>
<sequence length="336" mass="37353">MKRSRPNIRDVAALAGVSHQTVSRVINGDERVTEETRQKVEAAILQLGYRPSSLARSMAYGRTFTLAFVALNFTDYTFSSMLDAAESEARQHNYFTLAISAGENSNYAELVNQLFGHQRVDGMIVVGPSLVEHHAELAHEAPVVCITPRRISDLPHTVDSDNRQGGWLATRHLLELGHRNIGMITGPQNQVSVQERMEGYCKALQERGVTSPVEWIVEGDWSATSGYHAFEALYPQGVSAIFAQNDRMAIGCIRAARDHGVNIPEDLSIIGFDDIPLASYFDPPLTTIRQDTAELGRQAARLLLELLKNPQLPPRHTVIPTQLIVRKSTCAFQERR</sequence>
<dbReference type="CDD" id="cd06267">
    <property type="entry name" value="PBP1_LacI_sugar_binding-like"/>
    <property type="match status" value="1"/>
</dbReference>
<dbReference type="SUPFAM" id="SSF53822">
    <property type="entry name" value="Periplasmic binding protein-like I"/>
    <property type="match status" value="1"/>
</dbReference>
<evidence type="ECO:0000313" key="5">
    <source>
        <dbReference type="EMBL" id="BAJ62495.1"/>
    </source>
</evidence>
<dbReference type="InterPro" id="IPR010982">
    <property type="entry name" value="Lambda_DNA-bd_dom_sf"/>
</dbReference>
<dbReference type="RefSeq" id="WP_013558891.1">
    <property type="nucleotide sequence ID" value="NC_014960.1"/>
</dbReference>
<dbReference type="SUPFAM" id="SSF47413">
    <property type="entry name" value="lambda repressor-like DNA-binding domains"/>
    <property type="match status" value="1"/>
</dbReference>
<dbReference type="InterPro" id="IPR028082">
    <property type="entry name" value="Peripla_BP_I"/>
</dbReference>
<gene>
    <name evidence="5" type="ordered locus">ANT_04610</name>
</gene>
<evidence type="ECO:0000259" key="4">
    <source>
        <dbReference type="PROSITE" id="PS50932"/>
    </source>
</evidence>
<dbReference type="PROSITE" id="PS50932">
    <property type="entry name" value="HTH_LACI_2"/>
    <property type="match status" value="1"/>
</dbReference>
<dbReference type="PANTHER" id="PTHR30146:SF109">
    <property type="entry name" value="HTH-TYPE TRANSCRIPTIONAL REGULATOR GALS"/>
    <property type="match status" value="1"/>
</dbReference>
<proteinExistence type="predicted"/>
<dbReference type="STRING" id="926569.ANT_04610"/>